<keyword evidence="3" id="KW-0489">Methyltransferase</keyword>
<proteinExistence type="predicted"/>
<dbReference type="GO" id="GO:0032259">
    <property type="term" value="P:methylation"/>
    <property type="evidence" value="ECO:0007669"/>
    <property type="project" value="UniProtKB-KW"/>
</dbReference>
<evidence type="ECO:0000259" key="2">
    <source>
        <dbReference type="Pfam" id="PF13649"/>
    </source>
</evidence>
<keyword evidence="4" id="KW-1185">Reference proteome</keyword>
<dbReference type="SUPFAM" id="SSF53335">
    <property type="entry name" value="S-adenosyl-L-methionine-dependent methyltransferases"/>
    <property type="match status" value="1"/>
</dbReference>
<dbReference type="Proteomes" id="UP001597294">
    <property type="component" value="Unassembled WGS sequence"/>
</dbReference>
<protein>
    <submittedName>
        <fullName evidence="3">Methyltransferase domain-containing protein</fullName>
    </submittedName>
</protein>
<accession>A0ABW5BLS2</accession>
<dbReference type="Gene3D" id="3.40.50.150">
    <property type="entry name" value="Vaccinia Virus protein VP39"/>
    <property type="match status" value="1"/>
</dbReference>
<dbReference type="PANTHER" id="PTHR43861">
    <property type="entry name" value="TRANS-ACONITATE 2-METHYLTRANSFERASE-RELATED"/>
    <property type="match status" value="1"/>
</dbReference>
<dbReference type="InterPro" id="IPR029063">
    <property type="entry name" value="SAM-dependent_MTases_sf"/>
</dbReference>
<reference evidence="4" key="1">
    <citation type="journal article" date="2019" name="Int. J. Syst. Evol. Microbiol.">
        <title>The Global Catalogue of Microorganisms (GCM) 10K type strain sequencing project: providing services to taxonomists for standard genome sequencing and annotation.</title>
        <authorList>
            <consortium name="The Broad Institute Genomics Platform"/>
            <consortium name="The Broad Institute Genome Sequencing Center for Infectious Disease"/>
            <person name="Wu L."/>
            <person name="Ma J."/>
        </authorList>
    </citation>
    <scope>NUCLEOTIDE SEQUENCE [LARGE SCALE GENOMIC DNA]</scope>
    <source>
        <strain evidence="4">CGMCC 4.7192</strain>
    </source>
</reference>
<sequence>MIDNVWKDGLVRRFGAAAQSYEKQAEVQQKTAIFLSNLIKQHLDRKVPIRILEIGCGTGYLTRALYDLYSDVNQEIQWHVTDISEDMLKQCQSSIPAENNCGITGHKNIIFSVMDGENPDFEGPFDLICSNMAFQWFRDLEGSLHKLTQLLSPQGLMAFTSLASDTFDLWHRCQKELSIDRMAPEFPPAVFYTDSLAGLTVELEKKLFVQRHNNGLEFLRNLREIGAHSRDLGRNPLGVGELRSLLKNYESYFTDGVVEADYDVVFVLCSKNE</sequence>
<comment type="caution">
    <text evidence="3">The sequence shown here is derived from an EMBL/GenBank/DDBJ whole genome shotgun (WGS) entry which is preliminary data.</text>
</comment>
<dbReference type="Pfam" id="PF13649">
    <property type="entry name" value="Methyltransf_25"/>
    <property type="match status" value="1"/>
</dbReference>
<evidence type="ECO:0000313" key="3">
    <source>
        <dbReference type="EMBL" id="MFD2207118.1"/>
    </source>
</evidence>
<organism evidence="3 4">
    <name type="scientific">Kiloniella antarctica</name>
    <dbReference type="NCBI Taxonomy" id="1550907"/>
    <lineage>
        <taxon>Bacteria</taxon>
        <taxon>Pseudomonadati</taxon>
        <taxon>Pseudomonadota</taxon>
        <taxon>Alphaproteobacteria</taxon>
        <taxon>Rhodospirillales</taxon>
        <taxon>Kiloniellaceae</taxon>
        <taxon>Kiloniella</taxon>
    </lineage>
</organism>
<evidence type="ECO:0000256" key="1">
    <source>
        <dbReference type="ARBA" id="ARBA00022679"/>
    </source>
</evidence>
<evidence type="ECO:0000313" key="4">
    <source>
        <dbReference type="Proteomes" id="UP001597294"/>
    </source>
</evidence>
<dbReference type="GO" id="GO:0008168">
    <property type="term" value="F:methyltransferase activity"/>
    <property type="evidence" value="ECO:0007669"/>
    <property type="project" value="UniProtKB-KW"/>
</dbReference>
<feature type="domain" description="Methyltransferase" evidence="2">
    <location>
        <begin position="51"/>
        <end position="155"/>
    </location>
</feature>
<dbReference type="EMBL" id="JBHUII010000011">
    <property type="protein sequence ID" value="MFD2207118.1"/>
    <property type="molecule type" value="Genomic_DNA"/>
</dbReference>
<dbReference type="CDD" id="cd02440">
    <property type="entry name" value="AdoMet_MTases"/>
    <property type="match status" value="1"/>
</dbReference>
<name>A0ABW5BLS2_9PROT</name>
<dbReference type="RefSeq" id="WP_380253438.1">
    <property type="nucleotide sequence ID" value="NZ_JBHUII010000011.1"/>
</dbReference>
<dbReference type="InterPro" id="IPR041698">
    <property type="entry name" value="Methyltransf_25"/>
</dbReference>
<gene>
    <name evidence="3" type="ORF">ACFSKO_15930</name>
</gene>
<keyword evidence="1" id="KW-0808">Transferase</keyword>